<dbReference type="Proteomes" id="UP000013785">
    <property type="component" value="Unassembled WGS sequence"/>
</dbReference>
<dbReference type="STRING" id="154621.RV11_GL002840"/>
<reference evidence="1 2" key="1">
    <citation type="submission" date="2013-02" db="EMBL/GenBank/DDBJ databases">
        <title>The Genome Sequence of Enterococcus phoeniculicola BAA-412.</title>
        <authorList>
            <consortium name="The Broad Institute Genome Sequencing Platform"/>
            <consortium name="The Broad Institute Genome Sequencing Center for Infectious Disease"/>
            <person name="Earl A.M."/>
            <person name="Gilmore M.S."/>
            <person name="Lebreton F."/>
            <person name="Walker B."/>
            <person name="Young S.K."/>
            <person name="Zeng Q."/>
            <person name="Gargeya S."/>
            <person name="Fitzgerald M."/>
            <person name="Haas B."/>
            <person name="Abouelleil A."/>
            <person name="Alvarado L."/>
            <person name="Arachchi H.M."/>
            <person name="Berlin A.M."/>
            <person name="Chapman S.B."/>
            <person name="Dewar J."/>
            <person name="Goldberg J."/>
            <person name="Griggs A."/>
            <person name="Gujja S."/>
            <person name="Hansen M."/>
            <person name="Howarth C."/>
            <person name="Imamovic A."/>
            <person name="Larimer J."/>
            <person name="McCowan C."/>
            <person name="Murphy C."/>
            <person name="Neiman D."/>
            <person name="Pearson M."/>
            <person name="Priest M."/>
            <person name="Roberts A."/>
            <person name="Saif S."/>
            <person name="Shea T."/>
            <person name="Sisk P."/>
            <person name="Sykes S."/>
            <person name="Wortman J."/>
            <person name="Nusbaum C."/>
            <person name="Birren B."/>
        </authorList>
    </citation>
    <scope>NUCLEOTIDE SEQUENCE [LARGE SCALE GENOMIC DNA]</scope>
    <source>
        <strain evidence="1 2">ATCC BAA-412</strain>
    </source>
</reference>
<protein>
    <submittedName>
        <fullName evidence="1">Uncharacterized protein</fullName>
    </submittedName>
</protein>
<dbReference type="EMBL" id="AJAT01000018">
    <property type="protein sequence ID" value="EOL41638.1"/>
    <property type="molecule type" value="Genomic_DNA"/>
</dbReference>
<evidence type="ECO:0000313" key="1">
    <source>
        <dbReference type="EMBL" id="EOL41638.1"/>
    </source>
</evidence>
<organism evidence="1 2">
    <name type="scientific">Enterococcus phoeniculicola ATCC BAA-412</name>
    <dbReference type="NCBI Taxonomy" id="1158610"/>
    <lineage>
        <taxon>Bacteria</taxon>
        <taxon>Bacillati</taxon>
        <taxon>Bacillota</taxon>
        <taxon>Bacilli</taxon>
        <taxon>Lactobacillales</taxon>
        <taxon>Enterococcaceae</taxon>
        <taxon>Enterococcus</taxon>
    </lineage>
</organism>
<dbReference type="PATRIC" id="fig|1158610.3.peg.3189"/>
<comment type="caution">
    <text evidence="1">The sequence shown here is derived from an EMBL/GenBank/DDBJ whole genome shotgun (WGS) entry which is preliminary data.</text>
</comment>
<evidence type="ECO:0000313" key="2">
    <source>
        <dbReference type="Proteomes" id="UP000013785"/>
    </source>
</evidence>
<accession>R3TKP5</accession>
<proteinExistence type="predicted"/>
<gene>
    <name evidence="1" type="ORF">UC3_03203</name>
</gene>
<name>R3TKP5_9ENTE</name>
<dbReference type="HOGENOM" id="CLU_193628_0_0_9"/>
<dbReference type="OrthoDB" id="2194991at2"/>
<sequence length="51" mass="5960">MAEYEKDFVLRQTQMLAKGLGAFLKKDSIDEILSIKKEEQKNNIEEKKTTK</sequence>
<keyword evidence="2" id="KW-1185">Reference proteome</keyword>
<dbReference type="RefSeq" id="WP_010769834.1">
    <property type="nucleotide sequence ID" value="NZ_ASWE01000001.1"/>
</dbReference>
<dbReference type="eggNOG" id="ENOG5032PM3">
    <property type="taxonomic scope" value="Bacteria"/>
</dbReference>
<dbReference type="AlphaFoldDB" id="R3TKP5"/>